<protein>
    <submittedName>
        <fullName evidence="2">Uncharacterized protein</fullName>
    </submittedName>
</protein>
<dbReference type="Proteomes" id="UP000747399">
    <property type="component" value="Unassembled WGS sequence"/>
</dbReference>
<feature type="region of interest" description="Disordered" evidence="1">
    <location>
        <begin position="288"/>
        <end position="308"/>
    </location>
</feature>
<evidence type="ECO:0000256" key="1">
    <source>
        <dbReference type="SAM" id="MobiDB-lite"/>
    </source>
</evidence>
<comment type="caution">
    <text evidence="2">The sequence shown here is derived from an EMBL/GenBank/DDBJ whole genome shotgun (WGS) entry which is preliminary data.</text>
</comment>
<evidence type="ECO:0000313" key="3">
    <source>
        <dbReference type="Proteomes" id="UP000747399"/>
    </source>
</evidence>
<keyword evidence="3" id="KW-1185">Reference proteome</keyword>
<feature type="region of interest" description="Disordered" evidence="1">
    <location>
        <begin position="1"/>
        <end position="56"/>
    </location>
</feature>
<feature type="region of interest" description="Disordered" evidence="1">
    <location>
        <begin position="452"/>
        <end position="535"/>
    </location>
</feature>
<feature type="compositionally biased region" description="Gly residues" evidence="1">
    <location>
        <begin position="1"/>
        <end position="14"/>
    </location>
</feature>
<feature type="compositionally biased region" description="Gly residues" evidence="1">
    <location>
        <begin position="849"/>
        <end position="872"/>
    </location>
</feature>
<feature type="region of interest" description="Disordered" evidence="1">
    <location>
        <begin position="169"/>
        <end position="216"/>
    </location>
</feature>
<proteinExistence type="predicted"/>
<reference evidence="2" key="1">
    <citation type="journal article" date="2021" name="Proc. Natl. Acad. Sci. U.S.A.">
        <title>Three genomes in the algal genus Volvox reveal the fate of a haploid sex-determining region after a transition to homothallism.</title>
        <authorList>
            <person name="Yamamoto K."/>
            <person name="Hamaji T."/>
            <person name="Kawai-Toyooka H."/>
            <person name="Matsuzaki R."/>
            <person name="Takahashi F."/>
            <person name="Nishimura Y."/>
            <person name="Kawachi M."/>
            <person name="Noguchi H."/>
            <person name="Minakuchi Y."/>
            <person name="Umen J.G."/>
            <person name="Toyoda A."/>
            <person name="Nozaki H."/>
        </authorList>
    </citation>
    <scope>NUCLEOTIDE SEQUENCE</scope>
    <source>
        <strain evidence="2">NIES-3780</strain>
    </source>
</reference>
<feature type="compositionally biased region" description="Polar residues" evidence="1">
    <location>
        <begin position="526"/>
        <end position="535"/>
    </location>
</feature>
<organism evidence="2 3">
    <name type="scientific">Volvox africanus</name>
    <dbReference type="NCBI Taxonomy" id="51714"/>
    <lineage>
        <taxon>Eukaryota</taxon>
        <taxon>Viridiplantae</taxon>
        <taxon>Chlorophyta</taxon>
        <taxon>core chlorophytes</taxon>
        <taxon>Chlorophyceae</taxon>
        <taxon>CS clade</taxon>
        <taxon>Chlamydomonadales</taxon>
        <taxon>Volvocaceae</taxon>
        <taxon>Volvox</taxon>
    </lineage>
</organism>
<dbReference type="EMBL" id="BNCO01000036">
    <property type="protein sequence ID" value="GIL59665.1"/>
    <property type="molecule type" value="Genomic_DNA"/>
</dbReference>
<name>A0A8J4BEG2_9CHLO</name>
<feature type="compositionally biased region" description="Low complexity" evidence="1">
    <location>
        <begin position="818"/>
        <end position="832"/>
    </location>
</feature>
<feature type="non-terminal residue" evidence="2">
    <location>
        <position position="893"/>
    </location>
</feature>
<feature type="compositionally biased region" description="Low complexity" evidence="1">
    <location>
        <begin position="25"/>
        <end position="37"/>
    </location>
</feature>
<gene>
    <name evidence="2" type="ORF">Vafri_14396</name>
</gene>
<evidence type="ECO:0000313" key="2">
    <source>
        <dbReference type="EMBL" id="GIL59665.1"/>
    </source>
</evidence>
<feature type="region of interest" description="Disordered" evidence="1">
    <location>
        <begin position="804"/>
        <end position="893"/>
    </location>
</feature>
<feature type="compositionally biased region" description="Low complexity" evidence="1">
    <location>
        <begin position="452"/>
        <end position="471"/>
    </location>
</feature>
<sequence>DGGGGGGGGIGGGVTRLRRVRYQLPSVSSRRLPPRSSNGGGSGTGESDRGGADGVIVTSTQPGGAAVPALHHALTFEPNGVAAALDASVCSSASLTSGSASAAAAATAAAAVSTGATLEARGSNGSVVPVGGFTTIEVPLSELAGFGISPASVPRRMRPAVEQALAEARRRVASQQREHSQNQSRLGAPYMAPQLPSRPASRRMMGVPQSPATAATTATAGGGAAAAPVVSIPNSSSLYGVAGGSGKLPVVGGGAHSACVTGGGMAAATGSAVAAAASLPLQLQVLGGPLSHSPAGDMPQQQQQQQQYQLPGAHVLPPQQQQQRVGMRGLEPAHLELTPQLQQDLHQQLLVLDSRGSAAGGGGGGGGGRPVDPLVAAAAADDLARPVPPLPIRVPVSQRPSFDLHNNYTLQQQPVPQLTLALQPRVSAGPGLASANGRPSPSRSLFPRSAAYQLQQGSSPQQTPSLQQQHPQPLPTPTPQQSTLRGHIRAGSGGVAPWGLAPSRGSLGRRGQGPGPGLILPQRQGSFSGPDSQPQRWRDTVMAATAGVSATLQSVESMLSHEHSAAFNALWEMATDEGGLPSGSRAEADLQSAVVTGLIGFEADSGLGLQPPRSAACGGGEIGPVPGVPRLPAALRGGPSASARHRGSFMVMDSTPGCLPTLNELCIRRRVGPYKWLWAHELVVEDLGMFRFKGVAGKHSIMSVSTAGTSERKLGSRVKKSKGERVEPGRGLLYRIVLQPVDVSPPPDVALVQAAYASEGSLPGPRYAPPIASAAAMPRMPPMSCGTGPLEPDTPLLSLLPTVGSPRSSKAPNPMPGAATAAVAQSPAPSQSLMAARWHPAVSNSGGISNSGGGNNSGGISNGGGGGRGGGPSAVDASAGLEINNSAGAVPPP</sequence>
<accession>A0A8J4BEG2</accession>
<dbReference type="AlphaFoldDB" id="A0A8J4BEG2"/>